<evidence type="ECO:0000256" key="4">
    <source>
        <dbReference type="ARBA" id="ARBA00011270"/>
    </source>
</evidence>
<evidence type="ECO:0000256" key="3">
    <source>
        <dbReference type="ARBA" id="ARBA00009982"/>
    </source>
</evidence>
<dbReference type="Gene3D" id="3.40.50.1100">
    <property type="match status" value="2"/>
</dbReference>
<comment type="cofactor">
    <cofactor evidence="1 11">
        <name>pyridoxal 5'-phosphate</name>
        <dbReference type="ChEBI" id="CHEBI:597326"/>
    </cofactor>
</comment>
<dbReference type="PANTHER" id="PTHR48077:SF3">
    <property type="entry name" value="TRYPTOPHAN SYNTHASE"/>
    <property type="match status" value="1"/>
</dbReference>
<evidence type="ECO:0000256" key="10">
    <source>
        <dbReference type="ARBA" id="ARBA00049047"/>
    </source>
</evidence>
<keyword evidence="14" id="KW-1185">Reference proteome</keyword>
<dbReference type="RefSeq" id="WP_262065367.1">
    <property type="nucleotide sequence ID" value="NZ_JAMXOD010000004.1"/>
</dbReference>
<evidence type="ECO:0000256" key="5">
    <source>
        <dbReference type="ARBA" id="ARBA00022605"/>
    </source>
</evidence>
<feature type="modified residue" description="N6-(pyridoxal phosphate)lysine" evidence="11">
    <location>
        <position position="85"/>
    </location>
</feature>
<dbReference type="InterPro" id="IPR006654">
    <property type="entry name" value="Trp_synth_beta"/>
</dbReference>
<dbReference type="PANTHER" id="PTHR48077">
    <property type="entry name" value="TRYPTOPHAN SYNTHASE-RELATED"/>
    <property type="match status" value="1"/>
</dbReference>
<dbReference type="InterPro" id="IPR001926">
    <property type="entry name" value="TrpB-like_PALP"/>
</dbReference>
<evidence type="ECO:0000256" key="7">
    <source>
        <dbReference type="ARBA" id="ARBA00022898"/>
    </source>
</evidence>
<dbReference type="InterPro" id="IPR023026">
    <property type="entry name" value="Trp_synth_beta/beta-like"/>
</dbReference>
<dbReference type="HAMAP" id="MF_00133">
    <property type="entry name" value="Trp_synth_beta"/>
    <property type="match status" value="1"/>
</dbReference>
<evidence type="ECO:0000313" key="14">
    <source>
        <dbReference type="Proteomes" id="UP001523566"/>
    </source>
</evidence>
<dbReference type="Pfam" id="PF00291">
    <property type="entry name" value="PALP"/>
    <property type="match status" value="1"/>
</dbReference>
<dbReference type="InterPro" id="IPR036052">
    <property type="entry name" value="TrpB-like_PALP_sf"/>
</dbReference>
<comment type="subunit">
    <text evidence="4 11">Tetramer of two alpha and two beta chains.</text>
</comment>
<evidence type="ECO:0000259" key="12">
    <source>
        <dbReference type="Pfam" id="PF00291"/>
    </source>
</evidence>
<dbReference type="GO" id="GO:0004834">
    <property type="term" value="F:tryptophan synthase activity"/>
    <property type="evidence" value="ECO:0007669"/>
    <property type="project" value="UniProtKB-EC"/>
</dbReference>
<gene>
    <name evidence="11 13" type="primary">trpB</name>
    <name evidence="13" type="ORF">NK125_04020</name>
</gene>
<accession>A0ABT1E6W9</accession>
<evidence type="ECO:0000313" key="13">
    <source>
        <dbReference type="EMBL" id="MCP1101580.1"/>
    </source>
</evidence>
<feature type="domain" description="Tryptophan synthase beta chain-like PALP" evidence="12">
    <location>
        <begin position="52"/>
        <end position="375"/>
    </location>
</feature>
<sequence length="394" mass="43103">MSKGRFGIHGGQYIPETLMNEVIVLEEKYEYYKKDPDFQKELSTLLNEYAGRPSLLYFAENMTKDLGGGKIYLKREDLNHTGAHKINNVLGQVLLAKKMGKTRVIAETGAGQHGVACATAAALLGLECEIFMGKEDTDRQALNVYRMNLLGAKVHPVTTGTMTLKDAVNETMREWSSRVEDTLYVLGSVMGPHPFPTIVRDFQAVISKEAREQILEKEGKLPKKVFACVGGGSNAMGMFHHFIGDKEVELIGCEAAGKGVDTKETAATLTTGSLGVFHGMKSYFCQDDYGQIAPVYSISAGLDYPGIGPEHAYLRDTKRATYVPVTDEEAVNAFEYIAKQEGIIAAIESSHALAYAMKVVPTMSKEDSVIICVSGRGDKDVAAIARYRGVDVYE</sequence>
<dbReference type="PIRSF" id="PIRSF001413">
    <property type="entry name" value="Trp_syn_beta"/>
    <property type="match status" value="1"/>
</dbReference>
<dbReference type="CDD" id="cd06446">
    <property type="entry name" value="Trp-synth_B"/>
    <property type="match status" value="1"/>
</dbReference>
<dbReference type="EC" id="4.2.1.20" evidence="11"/>
<dbReference type="EMBL" id="JAMZFW010000004">
    <property type="protein sequence ID" value="MCP1101580.1"/>
    <property type="molecule type" value="Genomic_DNA"/>
</dbReference>
<comment type="catalytic activity">
    <reaction evidence="10 11">
        <text>(1S,2R)-1-C-(indol-3-yl)glycerol 3-phosphate + L-serine = D-glyceraldehyde 3-phosphate + L-tryptophan + H2O</text>
        <dbReference type="Rhea" id="RHEA:10532"/>
        <dbReference type="ChEBI" id="CHEBI:15377"/>
        <dbReference type="ChEBI" id="CHEBI:33384"/>
        <dbReference type="ChEBI" id="CHEBI:57912"/>
        <dbReference type="ChEBI" id="CHEBI:58866"/>
        <dbReference type="ChEBI" id="CHEBI:59776"/>
        <dbReference type="EC" id="4.2.1.20"/>
    </reaction>
</comment>
<keyword evidence="6 11" id="KW-0822">Tryptophan biosynthesis</keyword>
<protein>
    <recommendedName>
        <fullName evidence="11">Tryptophan synthase beta chain</fullName>
        <ecNumber evidence="11">4.2.1.20</ecNumber>
    </recommendedName>
</protein>
<evidence type="ECO:0000256" key="8">
    <source>
        <dbReference type="ARBA" id="ARBA00023141"/>
    </source>
</evidence>
<evidence type="ECO:0000256" key="11">
    <source>
        <dbReference type="HAMAP-Rule" id="MF_00133"/>
    </source>
</evidence>
<dbReference type="InterPro" id="IPR006653">
    <property type="entry name" value="Trp_synth_b_CS"/>
</dbReference>
<reference evidence="13 14" key="1">
    <citation type="journal article" date="2022" name="Genome Biol. Evol.">
        <title>Host diet, physiology and behaviors set the stage for Lachnospiraceae cladogenesis.</title>
        <authorList>
            <person name="Vera-Ponce De Leon A."/>
            <person name="Schneider M."/>
            <person name="Jahnes B.C."/>
            <person name="Sadowski V."/>
            <person name="Camuy-Velez L.A."/>
            <person name="Duan J."/>
            <person name="Sabree Z.L."/>
        </authorList>
    </citation>
    <scope>NUCLEOTIDE SEQUENCE [LARGE SCALE GENOMIC DNA]</scope>
    <source>
        <strain evidence="13 14">PAL113</strain>
    </source>
</reference>
<name>A0ABT1E6W9_9FIRM</name>
<evidence type="ECO:0000256" key="1">
    <source>
        <dbReference type="ARBA" id="ARBA00001933"/>
    </source>
</evidence>
<proteinExistence type="inferred from homology"/>
<keyword evidence="5 11" id="KW-0028">Amino-acid biosynthesis</keyword>
<evidence type="ECO:0000256" key="9">
    <source>
        <dbReference type="ARBA" id="ARBA00023239"/>
    </source>
</evidence>
<comment type="pathway">
    <text evidence="2 11">Amino-acid biosynthesis; L-tryptophan biosynthesis; L-tryptophan from chorismate: step 5/5.</text>
</comment>
<keyword evidence="7 11" id="KW-0663">Pyridoxal phosphate</keyword>
<comment type="function">
    <text evidence="11">The beta subunit is responsible for the synthesis of L-tryptophan from indole and L-serine.</text>
</comment>
<organism evidence="13 14">
    <name type="scientific">Aequitasia blattaphilus</name>
    <dbReference type="NCBI Taxonomy" id="2949332"/>
    <lineage>
        <taxon>Bacteria</taxon>
        <taxon>Bacillati</taxon>
        <taxon>Bacillota</taxon>
        <taxon>Clostridia</taxon>
        <taxon>Lachnospirales</taxon>
        <taxon>Lachnospiraceae</taxon>
        <taxon>Aequitasia</taxon>
    </lineage>
</organism>
<comment type="similarity">
    <text evidence="3 11">Belongs to the TrpB family.</text>
</comment>
<dbReference type="SUPFAM" id="SSF53686">
    <property type="entry name" value="Tryptophan synthase beta subunit-like PLP-dependent enzymes"/>
    <property type="match status" value="1"/>
</dbReference>
<dbReference type="PROSITE" id="PS00168">
    <property type="entry name" value="TRP_SYNTHASE_BETA"/>
    <property type="match status" value="1"/>
</dbReference>
<evidence type="ECO:0000256" key="6">
    <source>
        <dbReference type="ARBA" id="ARBA00022822"/>
    </source>
</evidence>
<dbReference type="NCBIfam" id="TIGR00263">
    <property type="entry name" value="trpB"/>
    <property type="match status" value="1"/>
</dbReference>
<dbReference type="Proteomes" id="UP001523566">
    <property type="component" value="Unassembled WGS sequence"/>
</dbReference>
<keyword evidence="9 11" id="KW-0456">Lyase</keyword>
<comment type="caution">
    <text evidence="13">The sequence shown here is derived from an EMBL/GenBank/DDBJ whole genome shotgun (WGS) entry which is preliminary data.</text>
</comment>
<evidence type="ECO:0000256" key="2">
    <source>
        <dbReference type="ARBA" id="ARBA00004733"/>
    </source>
</evidence>
<keyword evidence="8 11" id="KW-0057">Aromatic amino acid biosynthesis</keyword>